<comment type="caution">
    <text evidence="2">The sequence shown here is derived from an EMBL/GenBank/DDBJ whole genome shotgun (WGS) entry which is preliminary data.</text>
</comment>
<dbReference type="EMBL" id="QDGB01000371">
    <property type="protein sequence ID" value="RQX11418.1"/>
    <property type="molecule type" value="Genomic_DNA"/>
</dbReference>
<evidence type="ECO:0000313" key="4">
    <source>
        <dbReference type="Proteomes" id="UP000614915"/>
    </source>
</evidence>
<accession>A0A3N9XEM5</accession>
<keyword evidence="4" id="KW-1185">Reference proteome</keyword>
<dbReference type="RefSeq" id="WP_196925842.1">
    <property type="nucleotide sequence ID" value="NZ_CP108567.1"/>
</dbReference>
<evidence type="ECO:0000313" key="1">
    <source>
        <dbReference type="EMBL" id="MBG6064682.1"/>
    </source>
</evidence>
<proteinExistence type="predicted"/>
<protein>
    <submittedName>
        <fullName evidence="2">Uncharacterized protein</fullName>
    </submittedName>
</protein>
<dbReference type="EMBL" id="JADOTX010000001">
    <property type="protein sequence ID" value="MBG6064682.1"/>
    <property type="molecule type" value="Genomic_DNA"/>
</dbReference>
<name>A0A3N9XEM5_9ACTN</name>
<organism evidence="2 3">
    <name type="scientific">Micromonospora ureilytica</name>
    <dbReference type="NCBI Taxonomy" id="709868"/>
    <lineage>
        <taxon>Bacteria</taxon>
        <taxon>Bacillati</taxon>
        <taxon>Actinomycetota</taxon>
        <taxon>Actinomycetes</taxon>
        <taxon>Micromonosporales</taxon>
        <taxon>Micromonosporaceae</taxon>
        <taxon>Micromonospora</taxon>
    </lineage>
</organism>
<sequence>MPIIWTASASVRAEQVNCRLIIWGEPDGEDLLRGELIAEVSGRLPVLTASCQASVTQAELPTRERVA</sequence>
<dbReference type="Proteomes" id="UP000614915">
    <property type="component" value="Unassembled WGS sequence"/>
</dbReference>
<gene>
    <name evidence="2" type="ORF">DDE19_30760</name>
    <name evidence="1" type="ORF">IW248_000969</name>
</gene>
<evidence type="ECO:0000313" key="3">
    <source>
        <dbReference type="Proteomes" id="UP000278981"/>
    </source>
</evidence>
<dbReference type="Proteomes" id="UP000278981">
    <property type="component" value="Unassembled WGS sequence"/>
</dbReference>
<evidence type="ECO:0000313" key="2">
    <source>
        <dbReference type="EMBL" id="RQX11418.1"/>
    </source>
</evidence>
<reference evidence="1 4" key="2">
    <citation type="submission" date="2020-11" db="EMBL/GenBank/DDBJ databases">
        <title>Sequencing the genomes of 1000 actinobacteria strains.</title>
        <authorList>
            <person name="Klenk H.-P."/>
        </authorList>
    </citation>
    <scope>NUCLEOTIDE SEQUENCE [LARGE SCALE GENOMIC DNA]</scope>
    <source>
        <strain evidence="1 4">DSM 101692</strain>
    </source>
</reference>
<dbReference type="AlphaFoldDB" id="A0A3N9XEM5"/>
<reference evidence="2 3" key="1">
    <citation type="submission" date="2018-04" db="EMBL/GenBank/DDBJ databases">
        <title>Micromonosporas from Atacama Desert.</title>
        <authorList>
            <person name="Carro L."/>
            <person name="Klenk H.-P."/>
            <person name="Goodfellow M."/>
        </authorList>
    </citation>
    <scope>NUCLEOTIDE SEQUENCE [LARGE SCALE GENOMIC DNA]</scope>
    <source>
        <strain evidence="2 3">LB19</strain>
    </source>
</reference>